<dbReference type="SUPFAM" id="SSF55874">
    <property type="entry name" value="ATPase domain of HSP90 chaperone/DNA topoisomerase II/histidine kinase"/>
    <property type="match status" value="1"/>
</dbReference>
<reference evidence="2" key="1">
    <citation type="submission" date="2021-05" db="EMBL/GenBank/DDBJ databases">
        <authorList>
            <person name="Pietrasiak N."/>
            <person name="Ward R."/>
            <person name="Stajich J.E."/>
            <person name="Kurbessoian T."/>
        </authorList>
    </citation>
    <scope>NUCLEOTIDE SEQUENCE</scope>
    <source>
        <strain evidence="2">CPER-KK1</strain>
    </source>
</reference>
<dbReference type="Gene3D" id="3.30.450.40">
    <property type="match status" value="3"/>
</dbReference>
<dbReference type="SUPFAM" id="SSF55781">
    <property type="entry name" value="GAF domain-like"/>
    <property type="match status" value="3"/>
</dbReference>
<dbReference type="EMBL" id="JAHHIF010000016">
    <property type="protein sequence ID" value="MBW4545560.1"/>
    <property type="molecule type" value="Genomic_DNA"/>
</dbReference>
<dbReference type="Gene3D" id="3.30.565.10">
    <property type="entry name" value="Histidine kinase-like ATPase, C-terminal domain"/>
    <property type="match status" value="1"/>
</dbReference>
<dbReference type="SMART" id="SM00065">
    <property type="entry name" value="GAF"/>
    <property type="match status" value="2"/>
</dbReference>
<name>A0A951PKF9_9CYAN</name>
<reference evidence="2" key="2">
    <citation type="journal article" date="2022" name="Microbiol. Resour. Announc.">
        <title>Metagenome Sequencing to Explore Phylogenomics of Terrestrial Cyanobacteria.</title>
        <authorList>
            <person name="Ward R.D."/>
            <person name="Stajich J.E."/>
            <person name="Johansen J.R."/>
            <person name="Huntemann M."/>
            <person name="Clum A."/>
            <person name="Foster B."/>
            <person name="Foster B."/>
            <person name="Roux S."/>
            <person name="Palaniappan K."/>
            <person name="Varghese N."/>
            <person name="Mukherjee S."/>
            <person name="Reddy T.B.K."/>
            <person name="Daum C."/>
            <person name="Copeland A."/>
            <person name="Chen I.A."/>
            <person name="Ivanova N.N."/>
            <person name="Kyrpides N.C."/>
            <person name="Shapiro N."/>
            <person name="Eloe-Fadrosh E.A."/>
            <person name="Pietrasiak N."/>
        </authorList>
    </citation>
    <scope>NUCLEOTIDE SEQUENCE</scope>
    <source>
        <strain evidence="2">CPER-KK1</strain>
    </source>
</reference>
<accession>A0A951PKF9</accession>
<dbReference type="Proteomes" id="UP000753908">
    <property type="component" value="Unassembled WGS sequence"/>
</dbReference>
<dbReference type="Pfam" id="PF01590">
    <property type="entry name" value="GAF"/>
    <property type="match status" value="1"/>
</dbReference>
<dbReference type="InterPro" id="IPR003018">
    <property type="entry name" value="GAF"/>
</dbReference>
<evidence type="ECO:0000259" key="1">
    <source>
        <dbReference type="SMART" id="SM00065"/>
    </source>
</evidence>
<sequence length="956" mass="107248">MGQQHLQPDNENQLVALGRILQTLREEENAEVLIETTLDYLTNEFDYRLIWIGLYDRLDHRLVGKGGITPTGDITFLKQRFNLSSGDLLEQVVIEQRAVGVPDLQQELRAGDWRRAAQEFGIQGTIVFPLRYKDRCFGVVLLGSDQWGFSPRPAEKAQLSLVLGGLAAALYQIEADWQRTATKRPDQHLFQVLDELLELPSLTLRLEAVVRMTQEFVAPTRTNLYWYSPERRYFWHRMGNRQSLARLAESRTTTAGLKVAEANDFYQALAAGQMVAIGAGRSLLKPESIERLLARLRTRSLLAAPIQANGELLGFLAVEDSEPRIWEQGETSYVRATAQLIALVQGNEELEATLEQAQKDTHFTAEIAQAIASSHDTPTALKEYADLLCDRLDAERFLVLQENALGEFTLVFGTQPPNRRSLTTSLAPLSAEDRQLFKGSDAIALEDLDLEWRLTPWRKVLIQLGVRSALLISFGQSNLSSQPLKIDNSNQEGQTEGLLLLLLGHSTPRTWNHTQRELLSIAVQQMSLLFTVDQLQENARLSLLAHQTLQAGLSTLQEAPLDLPLFDHTWVQSLATLMECPLAVLLSWTPESTSASVAAVVAEPRFAFPPDLAIPVASNSLIQEVLATNGFLCRPLTALDASTRKWLSSPGIGQVLAIALHTGVKPTTGILLLADHEKRQWPWHLLPPLETLTTQFTWLRRYRHRLSLHAQDSGNLQILNWYKHRCLEALYHSVVQSVRTLLVEPGTSLPNTQDFNQDTLGDFGEINATPTLDSGQPLRSISRQPLLHQLEQTLTLLTPVLKKEQWQLQVNLRPVPLSHLLKRSLRCVEPLYHQRQIMRKIHNLGNQSIYCDPLKLECILFELLITACFHAPPGSWINLWCNPTPPNSSPALLELLITESGLLEDCLKTLAASPLAPSTLNLKICRDILSAWGGDLQFYPLKGDRFSSRLLLPLPK</sequence>
<dbReference type="AlphaFoldDB" id="A0A951PKF9"/>
<gene>
    <name evidence="2" type="ORF">KME25_14100</name>
</gene>
<evidence type="ECO:0000313" key="2">
    <source>
        <dbReference type="EMBL" id="MBW4545560.1"/>
    </source>
</evidence>
<dbReference type="Pfam" id="PF13185">
    <property type="entry name" value="GAF_2"/>
    <property type="match status" value="1"/>
</dbReference>
<feature type="domain" description="GAF" evidence="1">
    <location>
        <begin position="201"/>
        <end position="355"/>
    </location>
</feature>
<comment type="caution">
    <text evidence="2">The sequence shown here is derived from an EMBL/GenBank/DDBJ whole genome shotgun (WGS) entry which is preliminary data.</text>
</comment>
<proteinExistence type="predicted"/>
<protein>
    <submittedName>
        <fullName evidence="2">GAF domain-containing protein</fullName>
    </submittedName>
</protein>
<organism evidence="2 3">
    <name type="scientific">Symplocastrum torsivum CPER-KK1</name>
    <dbReference type="NCBI Taxonomy" id="450513"/>
    <lineage>
        <taxon>Bacteria</taxon>
        <taxon>Bacillati</taxon>
        <taxon>Cyanobacteriota</taxon>
        <taxon>Cyanophyceae</taxon>
        <taxon>Oscillatoriophycideae</taxon>
        <taxon>Oscillatoriales</taxon>
        <taxon>Microcoleaceae</taxon>
        <taxon>Symplocastrum</taxon>
    </lineage>
</organism>
<dbReference type="InterPro" id="IPR029016">
    <property type="entry name" value="GAF-like_dom_sf"/>
</dbReference>
<dbReference type="InterPro" id="IPR036890">
    <property type="entry name" value="HATPase_C_sf"/>
</dbReference>
<feature type="domain" description="GAF" evidence="1">
    <location>
        <begin position="29"/>
        <end position="180"/>
    </location>
</feature>
<evidence type="ECO:0000313" key="3">
    <source>
        <dbReference type="Proteomes" id="UP000753908"/>
    </source>
</evidence>